<dbReference type="InterPro" id="IPR039537">
    <property type="entry name" value="Retrotran_Ty1/copia-like"/>
</dbReference>
<dbReference type="GO" id="GO:0003723">
    <property type="term" value="F:RNA binding"/>
    <property type="evidence" value="ECO:0007669"/>
    <property type="project" value="UniProtKB-KW"/>
</dbReference>
<organism evidence="17 18">
    <name type="scientific">Austropuccinia psidii MF-1</name>
    <dbReference type="NCBI Taxonomy" id="1389203"/>
    <lineage>
        <taxon>Eukaryota</taxon>
        <taxon>Fungi</taxon>
        <taxon>Dikarya</taxon>
        <taxon>Basidiomycota</taxon>
        <taxon>Pucciniomycotina</taxon>
        <taxon>Pucciniomycetes</taxon>
        <taxon>Pucciniales</taxon>
        <taxon>Sphaerophragmiaceae</taxon>
        <taxon>Austropuccinia</taxon>
    </lineage>
</organism>
<dbReference type="EMBL" id="AVOT02089054">
    <property type="protein sequence ID" value="MBW0571901.1"/>
    <property type="molecule type" value="Genomic_DNA"/>
</dbReference>
<reference evidence="17" key="1">
    <citation type="submission" date="2021-03" db="EMBL/GenBank/DDBJ databases">
        <title>Draft genome sequence of rust myrtle Austropuccinia psidii MF-1, a brazilian biotype.</title>
        <authorList>
            <person name="Quecine M.C."/>
            <person name="Pachon D.M.R."/>
            <person name="Bonatelli M.L."/>
            <person name="Correr F.H."/>
            <person name="Franceschini L.M."/>
            <person name="Leite T.F."/>
            <person name="Margarido G.R.A."/>
            <person name="Almeida C.A."/>
            <person name="Ferrarezi J.A."/>
            <person name="Labate C.A."/>
        </authorList>
    </citation>
    <scope>NUCLEOTIDE SEQUENCE</scope>
    <source>
        <strain evidence="17">MF-1</strain>
    </source>
</reference>
<dbReference type="GO" id="GO:0015074">
    <property type="term" value="P:DNA integration"/>
    <property type="evidence" value="ECO:0007669"/>
    <property type="project" value="UniProtKB-KW"/>
</dbReference>
<dbReference type="GO" id="GO:0004519">
    <property type="term" value="F:endonuclease activity"/>
    <property type="evidence" value="ECO:0007669"/>
    <property type="project" value="UniProtKB-KW"/>
</dbReference>
<comment type="catalytic activity">
    <reaction evidence="14">
        <text>DNA(n) + a 2'-deoxyribonucleoside 5'-triphosphate = DNA(n+1) + diphosphate</text>
        <dbReference type="Rhea" id="RHEA:22508"/>
        <dbReference type="Rhea" id="RHEA-COMP:17339"/>
        <dbReference type="Rhea" id="RHEA-COMP:17340"/>
        <dbReference type="ChEBI" id="CHEBI:33019"/>
        <dbReference type="ChEBI" id="CHEBI:61560"/>
        <dbReference type="ChEBI" id="CHEBI:173112"/>
        <dbReference type="EC" id="2.7.7.7"/>
    </reaction>
</comment>
<sequence>MNTFIAANYSFKKGISAKSFVVTSKDNKVIIDGSFESGNFIIHQSKIHAFRVSLSTPNTTFLHQSSGHPSLEYFKRMYPDKNISSYDCTTCDLSKMTKSPFKGTFPQPNRKLETIHMDLCGPISPESVSGKKYFLRIVNGFSHFVWIFFLTNKSECKDYLKNHINRVERQANSKVANLISDNGSEFKNIDLQNFFKAKGINHLTSAPYTPEQNPFAERGNQTTINKSRCLLLDSGLDLTYWAEAANTAVYLENLTPHKSLSFETPFFKWFNKKPLLKFLHPFECKAIYLDNFPKSKFSSRGGAGVFLGYGEGHQMFRILDPETDIPPNSQIDSTYSEIPETPYNVELSPNDQKENDDNQNVTTDTL</sequence>
<evidence type="ECO:0000256" key="2">
    <source>
        <dbReference type="ARBA" id="ARBA00022695"/>
    </source>
</evidence>
<dbReference type="GO" id="GO:0003887">
    <property type="term" value="F:DNA-directed DNA polymerase activity"/>
    <property type="evidence" value="ECO:0007669"/>
    <property type="project" value="UniProtKB-KW"/>
</dbReference>
<evidence type="ECO:0000313" key="18">
    <source>
        <dbReference type="Proteomes" id="UP000765509"/>
    </source>
</evidence>
<dbReference type="GO" id="GO:0006310">
    <property type="term" value="P:DNA recombination"/>
    <property type="evidence" value="ECO:0007669"/>
    <property type="project" value="UniProtKB-KW"/>
</dbReference>
<name>A0A9Q3K1E8_9BASI</name>
<feature type="region of interest" description="Disordered" evidence="15">
    <location>
        <begin position="328"/>
        <end position="366"/>
    </location>
</feature>
<evidence type="ECO:0000256" key="3">
    <source>
        <dbReference type="ARBA" id="ARBA00022722"/>
    </source>
</evidence>
<dbReference type="PANTHER" id="PTHR42648:SF11">
    <property type="entry name" value="TRANSPOSON TY4-P GAG-POL POLYPROTEIN"/>
    <property type="match status" value="1"/>
</dbReference>
<evidence type="ECO:0000256" key="1">
    <source>
        <dbReference type="ARBA" id="ARBA00022578"/>
    </source>
</evidence>
<dbReference type="InterPro" id="IPR036397">
    <property type="entry name" value="RNaseH_sf"/>
</dbReference>
<evidence type="ECO:0000256" key="8">
    <source>
        <dbReference type="ARBA" id="ARBA00022884"/>
    </source>
</evidence>
<keyword evidence="10" id="KW-0695">RNA-directed DNA polymerase</keyword>
<protein>
    <recommendedName>
        <fullName evidence="16">Integrase catalytic domain-containing protein</fullName>
    </recommendedName>
</protein>
<evidence type="ECO:0000256" key="12">
    <source>
        <dbReference type="ARBA" id="ARBA00023172"/>
    </source>
</evidence>
<evidence type="ECO:0000256" key="11">
    <source>
        <dbReference type="ARBA" id="ARBA00022932"/>
    </source>
</evidence>
<keyword evidence="11" id="KW-0808">Transferase</keyword>
<keyword evidence="1" id="KW-0815">Transposition</keyword>
<dbReference type="PANTHER" id="PTHR42648">
    <property type="entry name" value="TRANSPOSASE, PUTATIVE-RELATED"/>
    <property type="match status" value="1"/>
</dbReference>
<dbReference type="OrthoDB" id="4363844at2759"/>
<dbReference type="GO" id="GO:0032196">
    <property type="term" value="P:transposition"/>
    <property type="evidence" value="ECO:0007669"/>
    <property type="project" value="UniProtKB-KW"/>
</dbReference>
<accession>A0A9Q3K1E8</accession>
<dbReference type="GO" id="GO:0005634">
    <property type="term" value="C:nucleus"/>
    <property type="evidence" value="ECO:0007669"/>
    <property type="project" value="UniProtKB-ARBA"/>
</dbReference>
<keyword evidence="8" id="KW-0694">RNA-binding</keyword>
<dbReference type="InterPro" id="IPR001584">
    <property type="entry name" value="Integrase_cat-core"/>
</dbReference>
<dbReference type="GO" id="GO:0003964">
    <property type="term" value="F:RNA-directed DNA polymerase activity"/>
    <property type="evidence" value="ECO:0007669"/>
    <property type="project" value="UniProtKB-KW"/>
</dbReference>
<keyword evidence="3" id="KW-0540">Nuclease</keyword>
<evidence type="ECO:0000256" key="4">
    <source>
        <dbReference type="ARBA" id="ARBA00022723"/>
    </source>
</evidence>
<dbReference type="PROSITE" id="PS50994">
    <property type="entry name" value="INTEGRASE"/>
    <property type="match status" value="1"/>
</dbReference>
<dbReference type="SUPFAM" id="SSF53098">
    <property type="entry name" value="Ribonuclease H-like"/>
    <property type="match status" value="1"/>
</dbReference>
<dbReference type="InterPro" id="IPR012337">
    <property type="entry name" value="RNaseH-like_sf"/>
</dbReference>
<dbReference type="GO" id="GO:0046872">
    <property type="term" value="F:metal ion binding"/>
    <property type="evidence" value="ECO:0007669"/>
    <property type="project" value="UniProtKB-KW"/>
</dbReference>
<keyword evidence="2" id="KW-0548">Nucleotidyltransferase</keyword>
<evidence type="ECO:0000256" key="10">
    <source>
        <dbReference type="ARBA" id="ARBA00022918"/>
    </source>
</evidence>
<dbReference type="Pfam" id="PF00665">
    <property type="entry name" value="rve"/>
    <property type="match status" value="1"/>
</dbReference>
<evidence type="ECO:0000256" key="7">
    <source>
        <dbReference type="ARBA" id="ARBA00022842"/>
    </source>
</evidence>
<evidence type="ECO:0000313" key="17">
    <source>
        <dbReference type="EMBL" id="MBW0571901.1"/>
    </source>
</evidence>
<evidence type="ECO:0000256" key="14">
    <source>
        <dbReference type="ARBA" id="ARBA00049244"/>
    </source>
</evidence>
<evidence type="ECO:0000256" key="5">
    <source>
        <dbReference type="ARBA" id="ARBA00022759"/>
    </source>
</evidence>
<evidence type="ECO:0000256" key="6">
    <source>
        <dbReference type="ARBA" id="ARBA00022801"/>
    </source>
</evidence>
<keyword evidence="6" id="KW-0378">Hydrolase</keyword>
<comment type="catalytic activity">
    <reaction evidence="13">
        <text>DNA(n) + a 2'-deoxyribonucleoside 5'-triphosphate = DNA(n+1) + diphosphate</text>
        <dbReference type="Rhea" id="RHEA:22508"/>
        <dbReference type="Rhea" id="RHEA-COMP:17339"/>
        <dbReference type="Rhea" id="RHEA-COMP:17340"/>
        <dbReference type="ChEBI" id="CHEBI:33019"/>
        <dbReference type="ChEBI" id="CHEBI:61560"/>
        <dbReference type="ChEBI" id="CHEBI:173112"/>
        <dbReference type="EC" id="2.7.7.49"/>
    </reaction>
</comment>
<dbReference type="Gene3D" id="3.30.420.10">
    <property type="entry name" value="Ribonuclease H-like superfamily/Ribonuclease H"/>
    <property type="match status" value="1"/>
</dbReference>
<evidence type="ECO:0000256" key="13">
    <source>
        <dbReference type="ARBA" id="ARBA00048173"/>
    </source>
</evidence>
<dbReference type="GO" id="GO:0016787">
    <property type="term" value="F:hydrolase activity"/>
    <property type="evidence" value="ECO:0007669"/>
    <property type="project" value="UniProtKB-KW"/>
</dbReference>
<evidence type="ECO:0000256" key="15">
    <source>
        <dbReference type="SAM" id="MobiDB-lite"/>
    </source>
</evidence>
<comment type="caution">
    <text evidence="17">The sequence shown here is derived from an EMBL/GenBank/DDBJ whole genome shotgun (WGS) entry which is preliminary data.</text>
</comment>
<evidence type="ECO:0000259" key="16">
    <source>
        <dbReference type="PROSITE" id="PS50994"/>
    </source>
</evidence>
<keyword evidence="18" id="KW-1185">Reference proteome</keyword>
<dbReference type="AlphaFoldDB" id="A0A9Q3K1E8"/>
<dbReference type="Proteomes" id="UP000765509">
    <property type="component" value="Unassembled WGS sequence"/>
</dbReference>
<keyword evidence="7" id="KW-0460">Magnesium</keyword>
<keyword evidence="4" id="KW-0479">Metal-binding</keyword>
<feature type="domain" description="Integrase catalytic" evidence="16">
    <location>
        <begin position="102"/>
        <end position="273"/>
    </location>
</feature>
<keyword evidence="5" id="KW-0255">Endonuclease</keyword>
<proteinExistence type="predicted"/>
<gene>
    <name evidence="17" type="ORF">O181_111616</name>
</gene>
<keyword evidence="12" id="KW-0233">DNA recombination</keyword>
<evidence type="ECO:0000256" key="9">
    <source>
        <dbReference type="ARBA" id="ARBA00022908"/>
    </source>
</evidence>
<keyword evidence="11" id="KW-0239">DNA-directed DNA polymerase</keyword>
<keyword evidence="9" id="KW-0229">DNA integration</keyword>